<keyword evidence="1" id="KW-0812">Transmembrane</keyword>
<keyword evidence="4" id="KW-1185">Reference proteome</keyword>
<accession>A0ABY7U8S9</accession>
<feature type="transmembrane region" description="Helical" evidence="1">
    <location>
        <begin position="200"/>
        <end position="219"/>
    </location>
</feature>
<keyword evidence="1" id="KW-0472">Membrane</keyword>
<dbReference type="Pfam" id="PF13490">
    <property type="entry name" value="zf-HC2"/>
    <property type="match status" value="1"/>
</dbReference>
<sequence>MGCYRVLSHDEVQAALSARIDGEPHQLDDDVVDAHLAGCAECRSFRDRALTLTANLRQPAAHSAPSGPRADLSADILAGVEPRWREAAARRHTLLTIARVLLVVMGVVFGAWALTFIGDASRLTGAESAGASGAVADPALREAAVHAAGLRFGLASAAFFVAWRPSIAKGALPTVGTMAAFLAGFAMRDIALGQISSAQVGWLIALVAFGVVLLWTWAIDSGFAPRRFWRSLNAQPS</sequence>
<evidence type="ECO:0000256" key="1">
    <source>
        <dbReference type="SAM" id="Phobius"/>
    </source>
</evidence>
<evidence type="ECO:0000259" key="2">
    <source>
        <dbReference type="Pfam" id="PF13490"/>
    </source>
</evidence>
<feature type="domain" description="Putative zinc-finger" evidence="2">
    <location>
        <begin position="10"/>
        <end position="43"/>
    </location>
</feature>
<evidence type="ECO:0000313" key="4">
    <source>
        <dbReference type="Proteomes" id="UP001220064"/>
    </source>
</evidence>
<name>A0ABY7U8S9_9CORY</name>
<gene>
    <name evidence="3" type="ORF">CMASS_03365</name>
</gene>
<proteinExistence type="predicted"/>
<feature type="transmembrane region" description="Helical" evidence="1">
    <location>
        <begin position="93"/>
        <end position="114"/>
    </location>
</feature>
<dbReference type="Proteomes" id="UP001220064">
    <property type="component" value="Chromosome"/>
</dbReference>
<dbReference type="EMBL" id="CP063189">
    <property type="protein sequence ID" value="WCZ32127.1"/>
    <property type="molecule type" value="Genomic_DNA"/>
</dbReference>
<keyword evidence="1" id="KW-1133">Transmembrane helix</keyword>
<dbReference type="InterPro" id="IPR027383">
    <property type="entry name" value="Znf_put"/>
</dbReference>
<protein>
    <recommendedName>
        <fullName evidence="2">Putative zinc-finger domain-containing protein</fullName>
    </recommendedName>
</protein>
<evidence type="ECO:0000313" key="3">
    <source>
        <dbReference type="EMBL" id="WCZ32127.1"/>
    </source>
</evidence>
<feature type="transmembrane region" description="Helical" evidence="1">
    <location>
        <begin position="170"/>
        <end position="188"/>
    </location>
</feature>
<reference evidence="3 4" key="1">
    <citation type="submission" date="2020-10" db="EMBL/GenBank/DDBJ databases">
        <title>Complete genome sequence of Corynebacterium massiliense DSM 45435, type strain of Corynebacterium massiliense.</title>
        <authorList>
            <person name="Busche T."/>
            <person name="Kalinowski J."/>
            <person name="Ruckert C."/>
        </authorList>
    </citation>
    <scope>NUCLEOTIDE SEQUENCE [LARGE SCALE GENOMIC DNA]</scope>
    <source>
        <strain evidence="3 4">DSM 45435</strain>
    </source>
</reference>
<organism evidence="3 4">
    <name type="scientific">Corynebacterium massiliense DSM 45435</name>
    <dbReference type="NCBI Taxonomy" id="1121364"/>
    <lineage>
        <taxon>Bacteria</taxon>
        <taxon>Bacillati</taxon>
        <taxon>Actinomycetota</taxon>
        <taxon>Actinomycetes</taxon>
        <taxon>Mycobacteriales</taxon>
        <taxon>Corynebacteriaceae</taxon>
        <taxon>Corynebacterium</taxon>
    </lineage>
</organism>